<feature type="binding site" evidence="3">
    <location>
        <position position="184"/>
    </location>
    <ligand>
        <name>Zn(2+)</name>
        <dbReference type="ChEBI" id="CHEBI:29105"/>
    </ligand>
</feature>
<evidence type="ECO:0000313" key="7">
    <source>
        <dbReference type="Proteomes" id="UP000199451"/>
    </source>
</evidence>
<feature type="binding site" evidence="3">
    <location>
        <position position="181"/>
    </location>
    <ligand>
        <name>Fe cation</name>
        <dbReference type="ChEBI" id="CHEBI:24875"/>
    </ligand>
</feature>
<dbReference type="Gene3D" id="3.10.580.10">
    <property type="entry name" value="CBS-domain"/>
    <property type="match status" value="1"/>
</dbReference>
<dbReference type="Proteomes" id="UP000199451">
    <property type="component" value="Unassembled WGS sequence"/>
</dbReference>
<feature type="binding site" evidence="3">
    <location>
        <position position="162"/>
    </location>
    <ligand>
        <name>Fe cation</name>
        <dbReference type="ChEBI" id="CHEBI:24875"/>
    </ligand>
</feature>
<protein>
    <submittedName>
        <fullName evidence="6">CBS domain-containing protein</fullName>
    </submittedName>
</protein>
<feature type="domain" description="CBS" evidence="4">
    <location>
        <begin position="10"/>
        <end position="66"/>
    </location>
</feature>
<evidence type="ECO:0000256" key="2">
    <source>
        <dbReference type="PROSITE-ProRule" id="PRU00703"/>
    </source>
</evidence>
<keyword evidence="3" id="KW-0479">Metal-binding</keyword>
<feature type="binding site" evidence="3">
    <location>
        <position position="165"/>
    </location>
    <ligand>
        <name>Fe cation</name>
        <dbReference type="ChEBI" id="CHEBI:24875"/>
    </ligand>
</feature>
<evidence type="ECO:0000256" key="3">
    <source>
        <dbReference type="PROSITE-ProRule" id="PRU01249"/>
    </source>
</evidence>
<keyword evidence="1 2" id="KW-0129">CBS domain</keyword>
<dbReference type="InterPro" id="IPR046342">
    <property type="entry name" value="CBS_dom_sf"/>
</dbReference>
<organism evidence="6 7">
    <name type="scientific">Halogranum gelatinilyticum</name>
    <dbReference type="NCBI Taxonomy" id="660521"/>
    <lineage>
        <taxon>Archaea</taxon>
        <taxon>Methanobacteriati</taxon>
        <taxon>Methanobacteriota</taxon>
        <taxon>Stenosarchaea group</taxon>
        <taxon>Halobacteria</taxon>
        <taxon>Halobacteriales</taxon>
        <taxon>Haloferacaceae</taxon>
    </lineage>
</organism>
<keyword evidence="7" id="KW-1185">Reference proteome</keyword>
<evidence type="ECO:0000259" key="4">
    <source>
        <dbReference type="PROSITE" id="PS51371"/>
    </source>
</evidence>
<accession>A0A1G9SVW1</accession>
<dbReference type="GO" id="GO:0046872">
    <property type="term" value="F:metal ion binding"/>
    <property type="evidence" value="ECO:0007669"/>
    <property type="project" value="UniProtKB-KW"/>
</dbReference>
<dbReference type="AlphaFoldDB" id="A0A1G9SVW1"/>
<dbReference type="RefSeq" id="WP_089695937.1">
    <property type="nucleotide sequence ID" value="NZ_FNHL01000002.1"/>
</dbReference>
<feature type="domain" description="ACP-type MB" evidence="5">
    <location>
        <begin position="157"/>
        <end position="187"/>
    </location>
</feature>
<dbReference type="CDD" id="cd02205">
    <property type="entry name" value="CBS_pair_SF"/>
    <property type="match status" value="1"/>
</dbReference>
<feature type="binding site" evidence="3">
    <location>
        <position position="181"/>
    </location>
    <ligand>
        <name>Zn(2+)</name>
        <dbReference type="ChEBI" id="CHEBI:29105"/>
    </ligand>
</feature>
<dbReference type="InterPro" id="IPR000644">
    <property type="entry name" value="CBS_dom"/>
</dbReference>
<dbReference type="Pfam" id="PF00571">
    <property type="entry name" value="CBS"/>
    <property type="match status" value="2"/>
</dbReference>
<dbReference type="PANTHER" id="PTHR43080:SF2">
    <property type="entry name" value="CBS DOMAIN-CONTAINING PROTEIN"/>
    <property type="match status" value="1"/>
</dbReference>
<evidence type="ECO:0000313" key="6">
    <source>
        <dbReference type="EMBL" id="SDM39514.1"/>
    </source>
</evidence>
<feature type="binding site" evidence="3">
    <location>
        <position position="162"/>
    </location>
    <ligand>
        <name>Zn(2+)</name>
        <dbReference type="ChEBI" id="CHEBI:29105"/>
    </ligand>
</feature>
<dbReference type="OrthoDB" id="65817at2157"/>
<dbReference type="EMBL" id="FNHL01000002">
    <property type="protein sequence ID" value="SDM39514.1"/>
    <property type="molecule type" value="Genomic_DNA"/>
</dbReference>
<feature type="binding site" evidence="3">
    <location>
        <position position="165"/>
    </location>
    <ligand>
        <name>Zn(2+)</name>
        <dbReference type="ChEBI" id="CHEBI:29105"/>
    </ligand>
</feature>
<dbReference type="PROSITE" id="PS51901">
    <property type="entry name" value="ACP_MB"/>
    <property type="match status" value="1"/>
</dbReference>
<keyword evidence="3" id="KW-0408">Iron</keyword>
<dbReference type="InterPro" id="IPR044065">
    <property type="entry name" value="ACP_MB"/>
</dbReference>
<name>A0A1G9SVW1_9EURY</name>
<dbReference type="PROSITE" id="PS51371">
    <property type="entry name" value="CBS"/>
    <property type="match status" value="2"/>
</dbReference>
<feature type="domain" description="CBS" evidence="4">
    <location>
        <begin position="75"/>
        <end position="134"/>
    </location>
</feature>
<feature type="binding site" evidence="3">
    <location>
        <position position="184"/>
    </location>
    <ligand>
        <name>Fe cation</name>
        <dbReference type="ChEBI" id="CHEBI:24875"/>
    </ligand>
</feature>
<dbReference type="STRING" id="660521.SAMN04487949_1517"/>
<sequence>MRENVTVHDITGQEYVGVSEGDTVEAAAELMLTEGVDSIVVLRGRDPVGMLTSRDALGALLAGTDTAERTVDTVMSELVPRVDAADDIDVAADIMFSEAVDRLLVFDDGEFVGLLTQREVMAATASRTPDNGPTADVDGGQLLTDGSDFETETDEFSTQSICEVCGALVHDLGNVNGQLVCVDCREV</sequence>
<dbReference type="SUPFAM" id="SSF54631">
    <property type="entry name" value="CBS-domain pair"/>
    <property type="match status" value="1"/>
</dbReference>
<dbReference type="SMART" id="SM00116">
    <property type="entry name" value="CBS"/>
    <property type="match status" value="2"/>
</dbReference>
<evidence type="ECO:0000256" key="1">
    <source>
        <dbReference type="ARBA" id="ARBA00023122"/>
    </source>
</evidence>
<gene>
    <name evidence="6" type="ORF">SAMN04487949_1517</name>
</gene>
<reference evidence="7" key="1">
    <citation type="submission" date="2016-10" db="EMBL/GenBank/DDBJ databases">
        <authorList>
            <person name="Varghese N."/>
            <person name="Submissions S."/>
        </authorList>
    </citation>
    <scope>NUCLEOTIDE SEQUENCE [LARGE SCALE GENOMIC DNA]</scope>
    <source>
        <strain evidence="7">CGMCC 1.10119</strain>
    </source>
</reference>
<dbReference type="PANTHER" id="PTHR43080">
    <property type="entry name" value="CBS DOMAIN-CONTAINING PROTEIN CBSX3, MITOCHONDRIAL"/>
    <property type="match status" value="1"/>
</dbReference>
<evidence type="ECO:0000259" key="5">
    <source>
        <dbReference type="PROSITE" id="PS51901"/>
    </source>
</evidence>
<dbReference type="InterPro" id="IPR051257">
    <property type="entry name" value="Diverse_CBS-Domain"/>
</dbReference>
<proteinExistence type="predicted"/>
<keyword evidence="3" id="KW-0862">Zinc</keyword>